<sequence>PYYVLPNQDLFVRATLHSTEPNLMLFTDTCVVSPNPHDFTTVASDIIRRGCVRDPTYRTYYSPDRRIVQFSFRAPSFISRHTSVYLQCKMAVCDRYNYHSRCYQGCIRREKRSTSD</sequence>
<keyword evidence="2" id="KW-1015">Disulfide bond</keyword>
<dbReference type="PANTHER" id="PTHR14002:SF38">
    <property type="entry name" value="CUB AND ZONA PELLUCIDA-LIKE DOMAIN-CONTAINING PROTEIN 1"/>
    <property type="match status" value="1"/>
</dbReference>
<gene>
    <name evidence="4" type="primary">Dmbt1_2</name>
    <name evidence="4" type="ORF">CHATOR_R11425</name>
</gene>
<feature type="non-terminal residue" evidence="4">
    <location>
        <position position="1"/>
    </location>
</feature>
<organism evidence="4 5">
    <name type="scientific">Chauna torquata</name>
    <name type="common">Southern screamer</name>
    <dbReference type="NCBI Taxonomy" id="30388"/>
    <lineage>
        <taxon>Eukaryota</taxon>
        <taxon>Metazoa</taxon>
        <taxon>Chordata</taxon>
        <taxon>Craniata</taxon>
        <taxon>Vertebrata</taxon>
        <taxon>Euteleostomi</taxon>
        <taxon>Archelosauria</taxon>
        <taxon>Archosauria</taxon>
        <taxon>Dinosauria</taxon>
        <taxon>Saurischia</taxon>
        <taxon>Theropoda</taxon>
        <taxon>Coelurosauria</taxon>
        <taxon>Aves</taxon>
        <taxon>Neognathae</taxon>
        <taxon>Galloanserae</taxon>
        <taxon>Anseriformes</taxon>
        <taxon>Anhimidae</taxon>
        <taxon>Chauna</taxon>
    </lineage>
</organism>
<proteinExistence type="predicted"/>
<keyword evidence="1" id="KW-0732">Signal</keyword>
<reference evidence="4 5" key="1">
    <citation type="submission" date="2019-09" db="EMBL/GenBank/DDBJ databases">
        <title>Bird 10,000 Genomes (B10K) Project - Family phase.</title>
        <authorList>
            <person name="Zhang G."/>
        </authorList>
    </citation>
    <scope>NUCLEOTIDE SEQUENCE [LARGE SCALE GENOMIC DNA]</scope>
    <source>
        <strain evidence="4">B10K-DU-011-36</strain>
        <tissue evidence="4">Muscle</tissue>
    </source>
</reference>
<dbReference type="Gene3D" id="2.60.40.4100">
    <property type="entry name" value="Zona pellucida, ZP-C domain"/>
    <property type="match status" value="1"/>
</dbReference>
<feature type="domain" description="ZP" evidence="3">
    <location>
        <begin position="1"/>
        <end position="109"/>
    </location>
</feature>
<dbReference type="Pfam" id="PF00100">
    <property type="entry name" value="Zona_pellucida"/>
    <property type="match status" value="1"/>
</dbReference>
<dbReference type="InterPro" id="IPR042235">
    <property type="entry name" value="ZP-C_dom"/>
</dbReference>
<evidence type="ECO:0000313" key="4">
    <source>
        <dbReference type="EMBL" id="NXK46189.1"/>
    </source>
</evidence>
<protein>
    <submittedName>
        <fullName evidence="4">DMBT1 protein</fullName>
    </submittedName>
</protein>
<comment type="caution">
    <text evidence="4">The sequence shown here is derived from an EMBL/GenBank/DDBJ whole genome shotgun (WGS) entry which is preliminary data.</text>
</comment>
<keyword evidence="5" id="KW-1185">Reference proteome</keyword>
<name>A0A7L0JR35_CHATO</name>
<dbReference type="PANTHER" id="PTHR14002">
    <property type="entry name" value="ENDOGLIN/TGF-BETA RECEPTOR TYPE III"/>
    <property type="match status" value="1"/>
</dbReference>
<dbReference type="EMBL" id="VXAL01003464">
    <property type="protein sequence ID" value="NXK46189.1"/>
    <property type="molecule type" value="Genomic_DNA"/>
</dbReference>
<dbReference type="InterPro" id="IPR001507">
    <property type="entry name" value="ZP_dom"/>
</dbReference>
<evidence type="ECO:0000313" key="5">
    <source>
        <dbReference type="Proteomes" id="UP000537522"/>
    </source>
</evidence>
<dbReference type="Proteomes" id="UP000537522">
    <property type="component" value="Unassembled WGS sequence"/>
</dbReference>
<evidence type="ECO:0000256" key="1">
    <source>
        <dbReference type="ARBA" id="ARBA00022729"/>
    </source>
</evidence>
<dbReference type="AlphaFoldDB" id="A0A7L0JR35"/>
<dbReference type="PROSITE" id="PS51034">
    <property type="entry name" value="ZP_2"/>
    <property type="match status" value="1"/>
</dbReference>
<accession>A0A7L0JR35</accession>
<evidence type="ECO:0000256" key="2">
    <source>
        <dbReference type="ARBA" id="ARBA00023157"/>
    </source>
</evidence>
<evidence type="ECO:0000259" key="3">
    <source>
        <dbReference type="PROSITE" id="PS51034"/>
    </source>
</evidence>
<dbReference type="InterPro" id="IPR055355">
    <property type="entry name" value="ZP-C"/>
</dbReference>
<feature type="non-terminal residue" evidence="4">
    <location>
        <position position="116"/>
    </location>
</feature>